<evidence type="ECO:0000313" key="2">
    <source>
        <dbReference type="Proteomes" id="UP000679179"/>
    </source>
</evidence>
<accession>A0A919RY74</accession>
<dbReference type="SUPFAM" id="SSF56784">
    <property type="entry name" value="HAD-like"/>
    <property type="match status" value="1"/>
</dbReference>
<dbReference type="GO" id="GO:0005829">
    <property type="term" value="C:cytosol"/>
    <property type="evidence" value="ECO:0007669"/>
    <property type="project" value="TreeGrafter"/>
</dbReference>
<dbReference type="Proteomes" id="UP000679179">
    <property type="component" value="Unassembled WGS sequence"/>
</dbReference>
<gene>
    <name evidence="1" type="ORF">CPJCM30710_03840</name>
</gene>
<dbReference type="GO" id="GO:0000287">
    <property type="term" value="F:magnesium ion binding"/>
    <property type="evidence" value="ECO:0007669"/>
    <property type="project" value="TreeGrafter"/>
</dbReference>
<organism evidence="1 2">
    <name type="scientific">Clostridium polyendosporum</name>
    <dbReference type="NCBI Taxonomy" id="69208"/>
    <lineage>
        <taxon>Bacteria</taxon>
        <taxon>Bacillati</taxon>
        <taxon>Bacillota</taxon>
        <taxon>Clostridia</taxon>
        <taxon>Eubacteriales</taxon>
        <taxon>Clostridiaceae</taxon>
        <taxon>Clostridium</taxon>
    </lineage>
</organism>
<evidence type="ECO:0000313" key="1">
    <source>
        <dbReference type="EMBL" id="GIM27718.1"/>
    </source>
</evidence>
<evidence type="ECO:0008006" key="3">
    <source>
        <dbReference type="Google" id="ProtNLM"/>
    </source>
</evidence>
<reference evidence="1" key="1">
    <citation type="submission" date="2021-03" db="EMBL/GenBank/DDBJ databases">
        <title>Taxonomic study of Clostridium polyendosporum from meadow-gley soil under rice.</title>
        <authorList>
            <person name="Kobayashi H."/>
            <person name="Tanizawa Y."/>
            <person name="Yagura M."/>
        </authorList>
    </citation>
    <scope>NUCLEOTIDE SEQUENCE</scope>
    <source>
        <strain evidence="1">JCM 30710</strain>
    </source>
</reference>
<dbReference type="Gene3D" id="3.40.50.1000">
    <property type="entry name" value="HAD superfamily/HAD-like"/>
    <property type="match status" value="1"/>
</dbReference>
<dbReference type="InterPro" id="IPR023214">
    <property type="entry name" value="HAD_sf"/>
</dbReference>
<dbReference type="Pfam" id="PF08282">
    <property type="entry name" value="Hydrolase_3"/>
    <property type="match status" value="1"/>
</dbReference>
<sequence length="54" mass="6128">MKYKLLAIDMDGTFLNEERNLTEGNLNAVRKAAEAGVKVVVCSGRIYHHFLDIY</sequence>
<name>A0A919RY74_9CLOT</name>
<dbReference type="AlphaFoldDB" id="A0A919RY74"/>
<dbReference type="InterPro" id="IPR036412">
    <property type="entry name" value="HAD-like_sf"/>
</dbReference>
<dbReference type="PANTHER" id="PTHR10000">
    <property type="entry name" value="PHOSPHOSERINE PHOSPHATASE"/>
    <property type="match status" value="1"/>
</dbReference>
<dbReference type="EMBL" id="BOPZ01000002">
    <property type="protein sequence ID" value="GIM27718.1"/>
    <property type="molecule type" value="Genomic_DNA"/>
</dbReference>
<dbReference type="RefSeq" id="WP_212902473.1">
    <property type="nucleotide sequence ID" value="NZ_BOPZ01000002.1"/>
</dbReference>
<dbReference type="GO" id="GO:0016791">
    <property type="term" value="F:phosphatase activity"/>
    <property type="evidence" value="ECO:0007669"/>
    <property type="project" value="TreeGrafter"/>
</dbReference>
<keyword evidence="2" id="KW-1185">Reference proteome</keyword>
<dbReference type="PANTHER" id="PTHR10000:SF8">
    <property type="entry name" value="HAD SUPERFAMILY HYDROLASE-LIKE, TYPE 3"/>
    <property type="match status" value="1"/>
</dbReference>
<comment type="caution">
    <text evidence="1">The sequence shown here is derived from an EMBL/GenBank/DDBJ whole genome shotgun (WGS) entry which is preliminary data.</text>
</comment>
<protein>
    <recommendedName>
        <fullName evidence="3">Haloacid dehalogenase-like hydrolase</fullName>
    </recommendedName>
</protein>
<proteinExistence type="predicted"/>